<proteinExistence type="predicted"/>
<reference evidence="7" key="1">
    <citation type="submission" date="2020-09" db="EMBL/GenBank/DDBJ databases">
        <title>Genome-Enabled Discovery of Anthraquinone Biosynthesis in Senna tora.</title>
        <authorList>
            <person name="Kang S.-H."/>
            <person name="Pandey R.P."/>
            <person name="Lee C.-M."/>
            <person name="Sim J.-S."/>
            <person name="Jeong J.-T."/>
            <person name="Choi B.-S."/>
            <person name="Jung M."/>
            <person name="Ginzburg D."/>
            <person name="Zhao K."/>
            <person name="Won S.Y."/>
            <person name="Oh T.-J."/>
            <person name="Yu Y."/>
            <person name="Kim N.-H."/>
            <person name="Lee O.R."/>
            <person name="Lee T.-H."/>
            <person name="Bashyal P."/>
            <person name="Kim T.-S."/>
            <person name="Lee W.-H."/>
            <person name="Kawkins C."/>
            <person name="Kim C.-K."/>
            <person name="Kim J.S."/>
            <person name="Ahn B.O."/>
            <person name="Rhee S.Y."/>
            <person name="Sohng J.K."/>
        </authorList>
    </citation>
    <scope>NUCLEOTIDE SEQUENCE</scope>
    <source>
        <tissue evidence="7">Leaf</tissue>
    </source>
</reference>
<dbReference type="Pfam" id="PF17800">
    <property type="entry name" value="NPL"/>
    <property type="match status" value="1"/>
</dbReference>
<keyword evidence="4 7" id="KW-0413">Isomerase</keyword>
<comment type="caution">
    <text evidence="7">The sequence shown here is derived from an EMBL/GenBank/DDBJ whole genome shotgun (WGS) entry which is preliminary data.</text>
</comment>
<sequence length="268" mass="29767">MAFWGVEVKPGKPFAHKCDGLGGRLHISMATLGFGCATAKSILQCNVGNKSPVYLCSLSSGMSESLQLNLEFEEVDDVIFSVVGPRSIHLCGYYLGRGQNTNINEESESYGEDIANTETERSDYNDEDDYEDSFIDDDGDPEVYPPSPISDEGMLNYASKVKKSRGRHRQLRRKYRSVESDDDKSFEENKIVDSNMHDHAKTPDEDSMPISSLFKRKPIARVLDLEMDVSDDTREGDSGNKNGVDGCNGISNSNSKDDNVLVNSQTHR</sequence>
<gene>
    <name evidence="7" type="ORF">G2W53_039482</name>
</gene>
<comment type="catalytic activity">
    <reaction evidence="1">
        <text>[protein]-peptidylproline (omega=180) = [protein]-peptidylproline (omega=0)</text>
        <dbReference type="Rhea" id="RHEA:16237"/>
        <dbReference type="Rhea" id="RHEA-COMP:10747"/>
        <dbReference type="Rhea" id="RHEA-COMP:10748"/>
        <dbReference type="ChEBI" id="CHEBI:83833"/>
        <dbReference type="ChEBI" id="CHEBI:83834"/>
        <dbReference type="EC" id="5.2.1.8"/>
    </reaction>
</comment>
<dbReference type="AlphaFoldDB" id="A0A834W669"/>
<dbReference type="EC" id="5.2.1.8" evidence="2"/>
<feature type="compositionally biased region" description="Basic residues" evidence="5">
    <location>
        <begin position="160"/>
        <end position="175"/>
    </location>
</feature>
<keyword evidence="3" id="KW-0697">Rotamase</keyword>
<evidence type="ECO:0000256" key="2">
    <source>
        <dbReference type="ARBA" id="ARBA00013194"/>
    </source>
</evidence>
<feature type="region of interest" description="Disordered" evidence="5">
    <location>
        <begin position="102"/>
        <end position="213"/>
    </location>
</feature>
<keyword evidence="8" id="KW-1185">Reference proteome</keyword>
<accession>A0A834W669</accession>
<feature type="compositionally biased region" description="Acidic residues" evidence="5">
    <location>
        <begin position="125"/>
        <end position="141"/>
    </location>
</feature>
<feature type="domain" description="Nucleoplasmin-like" evidence="6">
    <location>
        <begin position="3"/>
        <end position="94"/>
    </location>
</feature>
<dbReference type="Proteomes" id="UP000634136">
    <property type="component" value="Unassembled WGS sequence"/>
</dbReference>
<dbReference type="InterPro" id="IPR041232">
    <property type="entry name" value="NPL"/>
</dbReference>
<dbReference type="Gene3D" id="2.60.120.340">
    <property type="entry name" value="Nucleoplasmin core domain"/>
    <property type="match status" value="1"/>
</dbReference>
<dbReference type="GO" id="GO:0003755">
    <property type="term" value="F:peptidyl-prolyl cis-trans isomerase activity"/>
    <property type="evidence" value="ECO:0007669"/>
    <property type="project" value="UniProtKB-KW"/>
</dbReference>
<evidence type="ECO:0000313" key="7">
    <source>
        <dbReference type="EMBL" id="KAF7807321.1"/>
    </source>
</evidence>
<evidence type="ECO:0000256" key="1">
    <source>
        <dbReference type="ARBA" id="ARBA00000971"/>
    </source>
</evidence>
<evidence type="ECO:0000256" key="4">
    <source>
        <dbReference type="ARBA" id="ARBA00023235"/>
    </source>
</evidence>
<dbReference type="PANTHER" id="PTHR43811:SF48">
    <property type="entry name" value="PEPTIDYL-PROLYL CIS-TRANS ISOMERASE FKBP43"/>
    <property type="match status" value="1"/>
</dbReference>
<dbReference type="OrthoDB" id="1902587at2759"/>
<protein>
    <recommendedName>
        <fullName evidence="2">peptidylprolyl isomerase</fullName>
        <ecNumber evidence="2">5.2.1.8</ecNumber>
    </recommendedName>
</protein>
<organism evidence="7 8">
    <name type="scientific">Senna tora</name>
    <dbReference type="NCBI Taxonomy" id="362788"/>
    <lineage>
        <taxon>Eukaryota</taxon>
        <taxon>Viridiplantae</taxon>
        <taxon>Streptophyta</taxon>
        <taxon>Embryophyta</taxon>
        <taxon>Tracheophyta</taxon>
        <taxon>Spermatophyta</taxon>
        <taxon>Magnoliopsida</taxon>
        <taxon>eudicotyledons</taxon>
        <taxon>Gunneridae</taxon>
        <taxon>Pentapetalae</taxon>
        <taxon>rosids</taxon>
        <taxon>fabids</taxon>
        <taxon>Fabales</taxon>
        <taxon>Fabaceae</taxon>
        <taxon>Caesalpinioideae</taxon>
        <taxon>Cassia clade</taxon>
        <taxon>Senna</taxon>
    </lineage>
</organism>
<dbReference type="EMBL" id="JAAIUW010000012">
    <property type="protein sequence ID" value="KAF7807321.1"/>
    <property type="molecule type" value="Genomic_DNA"/>
</dbReference>
<evidence type="ECO:0000259" key="6">
    <source>
        <dbReference type="Pfam" id="PF17800"/>
    </source>
</evidence>
<evidence type="ECO:0000256" key="3">
    <source>
        <dbReference type="ARBA" id="ARBA00023110"/>
    </source>
</evidence>
<evidence type="ECO:0000313" key="8">
    <source>
        <dbReference type="Proteomes" id="UP000634136"/>
    </source>
</evidence>
<feature type="region of interest" description="Disordered" evidence="5">
    <location>
        <begin position="226"/>
        <end position="268"/>
    </location>
</feature>
<dbReference type="PANTHER" id="PTHR43811">
    <property type="entry name" value="FKBP-TYPE PEPTIDYL-PROLYL CIS-TRANS ISOMERASE FKPA"/>
    <property type="match status" value="1"/>
</dbReference>
<evidence type="ECO:0000256" key="5">
    <source>
        <dbReference type="SAM" id="MobiDB-lite"/>
    </source>
</evidence>
<name>A0A834W669_9FABA</name>
<feature type="compositionally biased region" description="Basic and acidic residues" evidence="5">
    <location>
        <begin position="186"/>
        <end position="204"/>
    </location>
</feature>